<sequence>RRRGYVRPQATIFSDSARNRDSVMSLGSIAHLQYYFARTGLLDGKGGQLAKDQRSRITGSAGVSIAGVDEPPLLLPLEEEESVPVFEDSHLDARTSGSPVDLNGSNWETQAHAMLPPTVSTYNHKAVYVPSPPDTTVLRAELREALDETREILREAGVAIVVRDQDSALKTAHWDMVKGLKLLNIVTLNVRAARMYYTSHRYPQRLYCIRSERQIRADLYQVFDTLYRMVSRNFAGGVRSAEIESIWEWTAIVDQFLAAEEEQERLERKCRETRSWRQGDWTGREREREWLFLETFDLHHEPLPHWDSPIENTQLPTPFLRALQNGLRLIHLHNELVMKSRRHFEMIKNFHTDTSKPYRCADNLRYWVKAAQLRWEVKLDVDVLGVVRGGDGTAWRKFDEAVLQWCKRVREEISAEWEDSLRNTEDVERIRF</sequence>
<organism evidence="1 2">
    <name type="scientific">Cryomyces antarcticus</name>
    <dbReference type="NCBI Taxonomy" id="329879"/>
    <lineage>
        <taxon>Eukaryota</taxon>
        <taxon>Fungi</taxon>
        <taxon>Dikarya</taxon>
        <taxon>Ascomycota</taxon>
        <taxon>Pezizomycotina</taxon>
        <taxon>Dothideomycetes</taxon>
        <taxon>Dothideomycetes incertae sedis</taxon>
        <taxon>Cryomyces</taxon>
    </lineage>
</organism>
<protein>
    <submittedName>
        <fullName evidence="1">Uncharacterized protein</fullName>
    </submittedName>
</protein>
<name>A0ABR0KRZ6_9PEZI</name>
<dbReference type="Proteomes" id="UP001357485">
    <property type="component" value="Unassembled WGS sequence"/>
</dbReference>
<dbReference type="PANTHER" id="PTHR38702">
    <property type="entry name" value="CALPONIN-HOMOLOGY (CH) DOMAIN-CONTAINING PROTEIN"/>
    <property type="match status" value="1"/>
</dbReference>
<dbReference type="PANTHER" id="PTHR38702:SF1">
    <property type="entry name" value="CALPONIN-HOMOLOGY (CH) DOMAIN-CONTAINING PROTEIN"/>
    <property type="match status" value="1"/>
</dbReference>
<evidence type="ECO:0000313" key="1">
    <source>
        <dbReference type="EMBL" id="KAK5121210.1"/>
    </source>
</evidence>
<feature type="non-terminal residue" evidence="1">
    <location>
        <position position="1"/>
    </location>
</feature>
<gene>
    <name evidence="1" type="ORF">LTR16_004373</name>
</gene>
<proteinExistence type="predicted"/>
<evidence type="ECO:0000313" key="2">
    <source>
        <dbReference type="Proteomes" id="UP001357485"/>
    </source>
</evidence>
<accession>A0ABR0KRZ6</accession>
<reference evidence="1 2" key="1">
    <citation type="submission" date="2023-08" db="EMBL/GenBank/DDBJ databases">
        <title>Black Yeasts Isolated from many extreme environments.</title>
        <authorList>
            <person name="Coleine C."/>
            <person name="Stajich J.E."/>
            <person name="Selbmann L."/>
        </authorList>
    </citation>
    <scope>NUCLEOTIDE SEQUENCE [LARGE SCALE GENOMIC DNA]</scope>
    <source>
        <strain evidence="1 2">CCFEE 536</strain>
    </source>
</reference>
<comment type="caution">
    <text evidence="1">The sequence shown here is derived from an EMBL/GenBank/DDBJ whole genome shotgun (WGS) entry which is preliminary data.</text>
</comment>
<keyword evidence="2" id="KW-1185">Reference proteome</keyword>
<dbReference type="EMBL" id="JAVRRA010025191">
    <property type="protein sequence ID" value="KAK5121210.1"/>
    <property type="molecule type" value="Genomic_DNA"/>
</dbReference>